<evidence type="ECO:0000256" key="1">
    <source>
        <dbReference type="SAM" id="MobiDB-lite"/>
    </source>
</evidence>
<keyword evidence="3" id="KW-1185">Reference proteome</keyword>
<gene>
    <name evidence="2" type="ORF">SAMN05216267_1001116</name>
</gene>
<dbReference type="EMBL" id="FODD01000001">
    <property type="protein sequence ID" value="SEN06780.1"/>
    <property type="molecule type" value="Genomic_DNA"/>
</dbReference>
<proteinExistence type="predicted"/>
<accession>A0A1H8DHQ7</accession>
<dbReference type="Proteomes" id="UP000181951">
    <property type="component" value="Unassembled WGS sequence"/>
</dbReference>
<organism evidence="2 3">
    <name type="scientific">Actinacidiphila rubida</name>
    <dbReference type="NCBI Taxonomy" id="310780"/>
    <lineage>
        <taxon>Bacteria</taxon>
        <taxon>Bacillati</taxon>
        <taxon>Actinomycetota</taxon>
        <taxon>Actinomycetes</taxon>
        <taxon>Kitasatosporales</taxon>
        <taxon>Streptomycetaceae</taxon>
        <taxon>Actinacidiphila</taxon>
    </lineage>
</organism>
<feature type="region of interest" description="Disordered" evidence="1">
    <location>
        <begin position="1"/>
        <end position="25"/>
    </location>
</feature>
<evidence type="ECO:0000313" key="2">
    <source>
        <dbReference type="EMBL" id="SEN06780.1"/>
    </source>
</evidence>
<sequence length="56" mass="5913">MTSTTVPPGPTVHGGTAIGPREGHPRHRIGDALHALRVFAVTAVEIVILGADDKRY</sequence>
<name>A0A1H8DHQ7_9ACTN</name>
<evidence type="ECO:0000313" key="3">
    <source>
        <dbReference type="Proteomes" id="UP000181951"/>
    </source>
</evidence>
<dbReference type="RefSeq" id="WP_176735771.1">
    <property type="nucleotide sequence ID" value="NZ_FODD01000001.1"/>
</dbReference>
<protein>
    <submittedName>
        <fullName evidence="2">Uncharacterized protein</fullName>
    </submittedName>
</protein>
<reference evidence="2 3" key="1">
    <citation type="submission" date="2016-10" db="EMBL/GenBank/DDBJ databases">
        <authorList>
            <person name="de Groot N.N."/>
        </authorList>
    </citation>
    <scope>NUCLEOTIDE SEQUENCE [LARGE SCALE GENOMIC DNA]</scope>
    <source>
        <strain evidence="2 3">CGMCC 4.2026</strain>
    </source>
</reference>
<dbReference type="AlphaFoldDB" id="A0A1H8DHQ7"/>